<evidence type="ECO:0000313" key="1">
    <source>
        <dbReference type="EMBL" id="GIY81067.1"/>
    </source>
</evidence>
<reference evidence="1 2" key="1">
    <citation type="submission" date="2021-06" db="EMBL/GenBank/DDBJ databases">
        <title>Caerostris darwini draft genome.</title>
        <authorList>
            <person name="Kono N."/>
            <person name="Arakawa K."/>
        </authorList>
    </citation>
    <scope>NUCLEOTIDE SEQUENCE [LARGE SCALE GENOMIC DNA]</scope>
</reference>
<evidence type="ECO:0000313" key="2">
    <source>
        <dbReference type="Proteomes" id="UP001054837"/>
    </source>
</evidence>
<organism evidence="1 2">
    <name type="scientific">Caerostris darwini</name>
    <dbReference type="NCBI Taxonomy" id="1538125"/>
    <lineage>
        <taxon>Eukaryota</taxon>
        <taxon>Metazoa</taxon>
        <taxon>Ecdysozoa</taxon>
        <taxon>Arthropoda</taxon>
        <taxon>Chelicerata</taxon>
        <taxon>Arachnida</taxon>
        <taxon>Araneae</taxon>
        <taxon>Araneomorphae</taxon>
        <taxon>Entelegynae</taxon>
        <taxon>Araneoidea</taxon>
        <taxon>Araneidae</taxon>
        <taxon>Caerostris</taxon>
    </lineage>
</organism>
<dbReference type="AlphaFoldDB" id="A0AAV4WEC1"/>
<dbReference type="Proteomes" id="UP001054837">
    <property type="component" value="Unassembled WGS sequence"/>
</dbReference>
<proteinExistence type="predicted"/>
<keyword evidence="2" id="KW-1185">Reference proteome</keyword>
<name>A0AAV4WEC1_9ARAC</name>
<accession>A0AAV4WEC1</accession>
<dbReference type="EMBL" id="BPLQ01014573">
    <property type="protein sequence ID" value="GIY81067.1"/>
    <property type="molecule type" value="Genomic_DNA"/>
</dbReference>
<protein>
    <submittedName>
        <fullName evidence="1">Uncharacterized protein</fullName>
    </submittedName>
</protein>
<gene>
    <name evidence="1" type="ORF">CDAR_417501</name>
</gene>
<sequence>MNSPARLKRPKEIATRPHYLEIGSRYNVIKRENPAEVSSRYRKYTAILPPGSTPPNPPFTPKVCPLLRLGRASPLSATPPHLKIRGQCHRRKSRNPIECFCARNW</sequence>
<comment type="caution">
    <text evidence="1">The sequence shown here is derived from an EMBL/GenBank/DDBJ whole genome shotgun (WGS) entry which is preliminary data.</text>
</comment>